<feature type="compositionally biased region" description="Basic and acidic residues" evidence="6">
    <location>
        <begin position="128"/>
        <end position="137"/>
    </location>
</feature>
<evidence type="ECO:0000313" key="8">
    <source>
        <dbReference type="EMBL" id="CAA2969327.1"/>
    </source>
</evidence>
<evidence type="ECO:0000313" key="9">
    <source>
        <dbReference type="Proteomes" id="UP000594638"/>
    </source>
</evidence>
<dbReference type="OrthoDB" id="1435582at2759"/>
<dbReference type="Gramene" id="OE9A083357T1">
    <property type="protein sequence ID" value="OE9A083357C1"/>
    <property type="gene ID" value="OE9A083357"/>
</dbReference>
<feature type="domain" description="MBD" evidence="7">
    <location>
        <begin position="9"/>
        <end position="79"/>
    </location>
</feature>
<evidence type="ECO:0000256" key="4">
    <source>
        <dbReference type="ARBA" id="ARBA00023163"/>
    </source>
</evidence>
<name>A0A8S0QUM8_OLEEU</name>
<evidence type="ECO:0000256" key="6">
    <source>
        <dbReference type="SAM" id="MobiDB-lite"/>
    </source>
</evidence>
<dbReference type="InterPro" id="IPR039622">
    <property type="entry name" value="MBD10/11"/>
</dbReference>
<comment type="caution">
    <text evidence="8">The sequence shown here is derived from an EMBL/GenBank/DDBJ whole genome shotgun (WGS) entry which is preliminary data.</text>
</comment>
<dbReference type="AlphaFoldDB" id="A0A8S0QUM8"/>
<gene>
    <name evidence="8" type="ORF">OLEA9_A083357</name>
</gene>
<organism evidence="8 9">
    <name type="scientific">Olea europaea subsp. europaea</name>
    <dbReference type="NCBI Taxonomy" id="158383"/>
    <lineage>
        <taxon>Eukaryota</taxon>
        <taxon>Viridiplantae</taxon>
        <taxon>Streptophyta</taxon>
        <taxon>Embryophyta</taxon>
        <taxon>Tracheophyta</taxon>
        <taxon>Spermatophyta</taxon>
        <taxon>Magnoliopsida</taxon>
        <taxon>eudicotyledons</taxon>
        <taxon>Gunneridae</taxon>
        <taxon>Pentapetalae</taxon>
        <taxon>asterids</taxon>
        <taxon>lamiids</taxon>
        <taxon>Lamiales</taxon>
        <taxon>Oleaceae</taxon>
        <taxon>Oleeae</taxon>
        <taxon>Olea</taxon>
    </lineage>
</organism>
<reference evidence="8 9" key="1">
    <citation type="submission" date="2019-12" db="EMBL/GenBank/DDBJ databases">
        <authorList>
            <person name="Alioto T."/>
            <person name="Alioto T."/>
            <person name="Gomez Garrido J."/>
        </authorList>
    </citation>
    <scope>NUCLEOTIDE SEQUENCE [LARGE SCALE GENOMIC DNA]</scope>
</reference>
<feature type="compositionally biased region" description="Basic and acidic residues" evidence="6">
    <location>
        <begin position="184"/>
        <end position="199"/>
    </location>
</feature>
<evidence type="ECO:0000259" key="7">
    <source>
        <dbReference type="PROSITE" id="PS50982"/>
    </source>
</evidence>
<protein>
    <submittedName>
        <fullName evidence="8">Methyl- -binding domain-containing 11-like</fullName>
    </submittedName>
</protein>
<keyword evidence="9" id="KW-1185">Reference proteome</keyword>
<evidence type="ECO:0000256" key="2">
    <source>
        <dbReference type="ARBA" id="ARBA00023015"/>
    </source>
</evidence>
<dbReference type="InterPro" id="IPR001739">
    <property type="entry name" value="Methyl_CpG_DNA-bd"/>
</dbReference>
<dbReference type="InterPro" id="IPR016177">
    <property type="entry name" value="DNA-bd_dom_sf"/>
</dbReference>
<dbReference type="Pfam" id="PF01429">
    <property type="entry name" value="MBD"/>
    <property type="match status" value="1"/>
</dbReference>
<dbReference type="Gene3D" id="3.30.890.10">
    <property type="entry name" value="Methyl-cpg-binding Protein 2, Chain A"/>
    <property type="match status" value="1"/>
</dbReference>
<feature type="compositionally biased region" description="Basic and acidic residues" evidence="6">
    <location>
        <begin position="263"/>
        <end position="277"/>
    </location>
</feature>
<comment type="subcellular location">
    <subcellularLocation>
        <location evidence="1">Nucleus</location>
    </subcellularLocation>
</comment>
<proteinExistence type="predicted"/>
<keyword evidence="3" id="KW-0238">DNA-binding</keyword>
<dbReference type="GO" id="GO:0005634">
    <property type="term" value="C:nucleus"/>
    <property type="evidence" value="ECO:0007669"/>
    <property type="project" value="UniProtKB-SubCell"/>
</dbReference>
<accession>A0A8S0QUM8</accession>
<feature type="region of interest" description="Disordered" evidence="6">
    <location>
        <begin position="256"/>
        <end position="277"/>
    </location>
</feature>
<keyword evidence="4" id="KW-0804">Transcription</keyword>
<dbReference type="PANTHER" id="PTHR33729:SF6">
    <property type="entry name" value="METHYL-CPG-BINDING DOMAIN-CONTAINING PROTEIN 11"/>
    <property type="match status" value="1"/>
</dbReference>
<dbReference type="SUPFAM" id="SSF54171">
    <property type="entry name" value="DNA-binding domain"/>
    <property type="match status" value="1"/>
</dbReference>
<keyword evidence="2" id="KW-0805">Transcription regulation</keyword>
<evidence type="ECO:0000256" key="1">
    <source>
        <dbReference type="ARBA" id="ARBA00004123"/>
    </source>
</evidence>
<sequence>MENDEESKQNEVVTIELPAPPGWIKKFTPKEGGTPGRNYVVFTSPTGEDIKTKRQLDQYLKSHPGGPSAVDFDWGTGDTPRRSTRLSEKSKMQEVPEVVTPKKKQKKHSEKKETKENEDAAGVEDNDKDATTKETKGPDVSMADAENAGDDGGGVFTADGALLDEHNIEDEEEPPVADVPIDSTTDKVDAKVEESKDATAEVASLKVEKSKDATAEVEGAEVIQSKNGANDVKIEESKGKDSAIKELLDGKVISAEAAAADTDESKDNQEKEKKNRE</sequence>
<dbReference type="GO" id="GO:0003677">
    <property type="term" value="F:DNA binding"/>
    <property type="evidence" value="ECO:0007669"/>
    <property type="project" value="UniProtKB-KW"/>
</dbReference>
<keyword evidence="5" id="KW-0539">Nucleus</keyword>
<dbReference type="Proteomes" id="UP000594638">
    <property type="component" value="Unassembled WGS sequence"/>
</dbReference>
<dbReference type="PANTHER" id="PTHR33729">
    <property type="entry name" value="METHYL-CPG BINDING DOMAIN CONTAINING PROTEIN, EXPRESSED"/>
    <property type="match status" value="1"/>
</dbReference>
<feature type="region of interest" description="Disordered" evidence="6">
    <location>
        <begin position="56"/>
        <end position="203"/>
    </location>
</feature>
<evidence type="ECO:0000256" key="3">
    <source>
        <dbReference type="ARBA" id="ARBA00023125"/>
    </source>
</evidence>
<feature type="compositionally biased region" description="Basic and acidic residues" evidence="6">
    <location>
        <begin position="79"/>
        <end position="94"/>
    </location>
</feature>
<dbReference type="EMBL" id="CACTIH010001938">
    <property type="protein sequence ID" value="CAA2969327.1"/>
    <property type="molecule type" value="Genomic_DNA"/>
</dbReference>
<evidence type="ECO:0000256" key="5">
    <source>
        <dbReference type="ARBA" id="ARBA00023242"/>
    </source>
</evidence>
<dbReference type="PROSITE" id="PS50982">
    <property type="entry name" value="MBD"/>
    <property type="match status" value="1"/>
</dbReference>